<reference evidence="3 4" key="1">
    <citation type="submission" date="2018-05" db="EMBL/GenBank/DDBJ databases">
        <title>Freshwater and sediment microbial communities from various areas in North America, analyzing microbe dynamics in response to fracking.</title>
        <authorList>
            <person name="Lamendella R."/>
        </authorList>
    </citation>
    <scope>NUCLEOTIDE SEQUENCE [LARGE SCALE GENOMIC DNA]</scope>
    <source>
        <strain evidence="3 4">67</strain>
    </source>
</reference>
<sequence>MSSRKIFIALLIMPQIVTAQDDGTITFHGNILEETCNFEGVSTNGGIPSRNLIINLPATSVEKHQELAHQNKAYPAGRFTLHFSKCSNLTSSNRLIIYFYSNNPGNSVSNRYLFLPDNTALTAKNIGLSIQLMPQKDTYYITQIQPNEGVIIDDRSNENGEIKLDYEISYEKIRYSNAVTPGTLSSTITYEIRYN</sequence>
<dbReference type="InterPro" id="IPR050263">
    <property type="entry name" value="Bact_Fimbrial_Adh_Pro"/>
</dbReference>
<evidence type="ECO:0000256" key="1">
    <source>
        <dbReference type="SAM" id="SignalP"/>
    </source>
</evidence>
<accession>A0A318FSE7</accession>
<dbReference type="Gene3D" id="2.60.40.1090">
    <property type="entry name" value="Fimbrial-type adhesion domain"/>
    <property type="match status" value="1"/>
</dbReference>
<gene>
    <name evidence="3" type="ORF">DET57_10784</name>
</gene>
<organism evidence="3 4">
    <name type="scientific">Klebsiella oxytoca</name>
    <dbReference type="NCBI Taxonomy" id="571"/>
    <lineage>
        <taxon>Bacteria</taxon>
        <taxon>Pseudomonadati</taxon>
        <taxon>Pseudomonadota</taxon>
        <taxon>Gammaproteobacteria</taxon>
        <taxon>Enterobacterales</taxon>
        <taxon>Enterobacteriaceae</taxon>
        <taxon>Klebsiella/Raoultella group</taxon>
        <taxon>Klebsiella</taxon>
    </lineage>
</organism>
<dbReference type="SUPFAM" id="SSF49401">
    <property type="entry name" value="Bacterial adhesins"/>
    <property type="match status" value="1"/>
</dbReference>
<dbReference type="InterPro" id="IPR008966">
    <property type="entry name" value="Adhesion_dom_sf"/>
</dbReference>
<dbReference type="PANTHER" id="PTHR33420">
    <property type="entry name" value="FIMBRIAL SUBUNIT ELFA-RELATED"/>
    <property type="match status" value="1"/>
</dbReference>
<dbReference type="RefSeq" id="WP_181421786.1">
    <property type="nucleotide sequence ID" value="NZ_QJJG01000007.1"/>
</dbReference>
<evidence type="ECO:0000313" key="4">
    <source>
        <dbReference type="Proteomes" id="UP000247485"/>
    </source>
</evidence>
<evidence type="ECO:0000313" key="3">
    <source>
        <dbReference type="EMBL" id="PXW45291.1"/>
    </source>
</evidence>
<keyword evidence="1" id="KW-0732">Signal</keyword>
<dbReference type="InterPro" id="IPR000259">
    <property type="entry name" value="Adhesion_dom_fimbrial"/>
</dbReference>
<evidence type="ECO:0000259" key="2">
    <source>
        <dbReference type="Pfam" id="PF00419"/>
    </source>
</evidence>
<comment type="caution">
    <text evidence="3">The sequence shown here is derived from an EMBL/GenBank/DDBJ whole genome shotgun (WGS) entry which is preliminary data.</text>
</comment>
<dbReference type="AlphaFoldDB" id="A0A318FSE7"/>
<dbReference type="Pfam" id="PF00419">
    <property type="entry name" value="Fimbrial"/>
    <property type="match status" value="1"/>
</dbReference>
<feature type="signal peptide" evidence="1">
    <location>
        <begin position="1"/>
        <end position="19"/>
    </location>
</feature>
<dbReference type="Proteomes" id="UP000247485">
    <property type="component" value="Unassembled WGS sequence"/>
</dbReference>
<protein>
    <submittedName>
        <fullName evidence="3">Type 1 fimbria pilin</fullName>
    </submittedName>
</protein>
<feature type="chain" id="PRO_5016337732" evidence="1">
    <location>
        <begin position="20"/>
        <end position="195"/>
    </location>
</feature>
<dbReference type="InterPro" id="IPR036937">
    <property type="entry name" value="Adhesion_dom_fimbrial_sf"/>
</dbReference>
<proteinExistence type="predicted"/>
<dbReference type="GO" id="GO:0043709">
    <property type="term" value="P:cell adhesion involved in single-species biofilm formation"/>
    <property type="evidence" value="ECO:0007669"/>
    <property type="project" value="TreeGrafter"/>
</dbReference>
<feature type="domain" description="Fimbrial-type adhesion" evidence="2">
    <location>
        <begin position="25"/>
        <end position="194"/>
    </location>
</feature>
<dbReference type="GO" id="GO:0009289">
    <property type="term" value="C:pilus"/>
    <property type="evidence" value="ECO:0007669"/>
    <property type="project" value="InterPro"/>
</dbReference>
<dbReference type="PANTHER" id="PTHR33420:SF32">
    <property type="entry name" value="FIMBRIAL-LIKE PROTEIN"/>
    <property type="match status" value="1"/>
</dbReference>
<name>A0A318FSE7_KLEOX</name>
<dbReference type="EMBL" id="QJJG01000007">
    <property type="protein sequence ID" value="PXW45291.1"/>
    <property type="molecule type" value="Genomic_DNA"/>
</dbReference>